<dbReference type="InterPro" id="IPR005025">
    <property type="entry name" value="FMN_Rdtase-like_dom"/>
</dbReference>
<evidence type="ECO:0000313" key="5">
    <source>
        <dbReference type="Proteomes" id="UP000257317"/>
    </source>
</evidence>
<keyword evidence="5" id="KW-1185">Reference proteome</keyword>
<sequence>MKVLVILGSTQRPGTSTTLAEAFVKGAQEAGHDVTIYDAAKNPITPMHVDANNRAIPGDENTQYYLRLLEETDAVVFATPLYYFGMSAQMKAAVDRFYEDDYGLMGNKYGVLLATAWGDSFRFDNLVGHYHAILHYMKWVDAGYITAQWSDNVDLLKRHDYIEQAYKLGRHLGEPIR</sequence>
<evidence type="ECO:0000256" key="2">
    <source>
        <dbReference type="ARBA" id="ARBA00022643"/>
    </source>
</evidence>
<accession>A0A2Z6T756</accession>
<dbReference type="OrthoDB" id="9805976at2"/>
<protein>
    <submittedName>
        <fullName evidence="4">NAD(P)H dehydrogenase</fullName>
    </submittedName>
</protein>
<dbReference type="GO" id="GO:0010181">
    <property type="term" value="F:FMN binding"/>
    <property type="evidence" value="ECO:0007669"/>
    <property type="project" value="InterPro"/>
</dbReference>
<comment type="caution">
    <text evidence="4">The sequence shown here is derived from an EMBL/GenBank/DDBJ whole genome shotgun (WGS) entry which is preliminary data.</text>
</comment>
<name>A0A2Z6T756_9LACO</name>
<keyword evidence="2" id="KW-0288">FMN</keyword>
<dbReference type="InterPro" id="IPR008254">
    <property type="entry name" value="Flavodoxin/NO_synth"/>
</dbReference>
<feature type="domain" description="Flavodoxin-like" evidence="3">
    <location>
        <begin position="5"/>
        <end position="173"/>
    </location>
</feature>
<dbReference type="Pfam" id="PF03358">
    <property type="entry name" value="FMN_red"/>
    <property type="match status" value="1"/>
</dbReference>
<evidence type="ECO:0000259" key="3">
    <source>
        <dbReference type="PROSITE" id="PS50902"/>
    </source>
</evidence>
<dbReference type="PANTHER" id="PTHR43278:SF4">
    <property type="entry name" value="NAD(P)H-DEPENDENT FMN-CONTAINING OXIDOREDUCTASE YWQN-RELATED"/>
    <property type="match status" value="1"/>
</dbReference>
<dbReference type="GO" id="GO:0016651">
    <property type="term" value="F:oxidoreductase activity, acting on NAD(P)H"/>
    <property type="evidence" value="ECO:0007669"/>
    <property type="project" value="UniProtKB-ARBA"/>
</dbReference>
<evidence type="ECO:0000313" key="4">
    <source>
        <dbReference type="EMBL" id="GBG04936.1"/>
    </source>
</evidence>
<dbReference type="InterPro" id="IPR051796">
    <property type="entry name" value="ISF_SsuE-like"/>
</dbReference>
<dbReference type="Gene3D" id="3.40.50.360">
    <property type="match status" value="1"/>
</dbReference>
<dbReference type="InterPro" id="IPR029039">
    <property type="entry name" value="Flavoprotein-like_sf"/>
</dbReference>
<proteinExistence type="predicted"/>
<dbReference type="PANTHER" id="PTHR43278">
    <property type="entry name" value="NAD(P)H-DEPENDENT FMN-CONTAINING OXIDOREDUCTASE YWQN-RELATED"/>
    <property type="match status" value="1"/>
</dbReference>
<reference evidence="5" key="1">
    <citation type="submission" date="2018-03" db="EMBL/GenBank/DDBJ databases">
        <title>New taxa in the Lactobacillus gasseri group.</title>
        <authorList>
            <person name="Tanizawa Y."/>
            <person name="Tohno M."/>
            <person name="Endo A."/>
            <person name="Arita M."/>
        </authorList>
    </citation>
    <scope>NUCLEOTIDE SEQUENCE [LARGE SCALE GENOMIC DNA]</scope>
    <source>
        <strain evidence="5">DSM 24759</strain>
    </source>
</reference>
<evidence type="ECO:0000256" key="1">
    <source>
        <dbReference type="ARBA" id="ARBA00022630"/>
    </source>
</evidence>
<dbReference type="SUPFAM" id="SSF52218">
    <property type="entry name" value="Flavoproteins"/>
    <property type="match status" value="1"/>
</dbReference>
<dbReference type="EMBL" id="BFBY01000005">
    <property type="protein sequence ID" value="GBG04936.1"/>
    <property type="molecule type" value="Genomic_DNA"/>
</dbReference>
<dbReference type="PROSITE" id="PS50902">
    <property type="entry name" value="FLAVODOXIN_LIKE"/>
    <property type="match status" value="1"/>
</dbReference>
<organism evidence="4 5">
    <name type="scientific">Lactobacillus rodentium</name>
    <dbReference type="NCBI Taxonomy" id="947835"/>
    <lineage>
        <taxon>Bacteria</taxon>
        <taxon>Bacillati</taxon>
        <taxon>Bacillota</taxon>
        <taxon>Bacilli</taxon>
        <taxon>Lactobacillales</taxon>
        <taxon>Lactobacillaceae</taxon>
        <taxon>Lactobacillus</taxon>
    </lineage>
</organism>
<gene>
    <name evidence="4" type="ORF">LrDSM24759_08500</name>
</gene>
<keyword evidence="1" id="KW-0285">Flavoprotein</keyword>
<dbReference type="AlphaFoldDB" id="A0A2Z6T756"/>
<dbReference type="RefSeq" id="WP_157964238.1">
    <property type="nucleotide sequence ID" value="NZ_BFBY01000005.1"/>
</dbReference>
<dbReference type="Proteomes" id="UP000257317">
    <property type="component" value="Unassembled WGS sequence"/>
</dbReference>